<sequence length="510" mass="54753">MYTSTFSRGLALLAALLCASAASADDNPPKCQYVMVGELPLRYSGPGLALTTEGRVNGTPATVLINTGGSDNFLTRTLTERLDLPLSMTGKHALGIGGYSRLYQTRLSEFAVGPARAGKGHFMVLGDTGAPPPYDATVGAPFLLQADMEVSLAEKKLRFFRPRDCGSTFLGYWSQDVFTLPYVNHFGSNPNPHFMIEVNGKEMTAQISTGAASTAIMSSAARKAGLRLDSPNSARMSDVTGVGTDRVGRWSTTLDTLKIGAEVVRNAEIEVLDTSDPSNADVLLGDDFLRAHRVLFAMSQGKLYISYLGGEPFKLHRGLEPWVVQEAESGNPDAQLVMAGVYRAGRAVPRDDKQADAWLEKAAALGHPQANLQLGRRLMAQHRYADAAGHLRRALDAQPASRASALWLYIARLRNGQPDLAKQELEAAFSRGERGDWPSPIADFYLGKIDAAALLDAAGKESDLSKARTCAATLFMSELYGARDDTAQAEATLASWRAHCAPAAQTASAK</sequence>
<organism evidence="3 4">
    <name type="scientific">Massilia agilis</name>
    <dbReference type="NCBI Taxonomy" id="1811226"/>
    <lineage>
        <taxon>Bacteria</taxon>
        <taxon>Pseudomonadati</taxon>
        <taxon>Pseudomonadota</taxon>
        <taxon>Betaproteobacteria</taxon>
        <taxon>Burkholderiales</taxon>
        <taxon>Oxalobacteraceae</taxon>
        <taxon>Telluria group</taxon>
        <taxon>Massilia</taxon>
    </lineage>
</organism>
<name>A0ABT2DES6_9BURK</name>
<keyword evidence="4" id="KW-1185">Reference proteome</keyword>
<protein>
    <submittedName>
        <fullName evidence="3">Retroviral-like aspartic protease family protein</fullName>
    </submittedName>
</protein>
<dbReference type="CDD" id="cd05483">
    <property type="entry name" value="retropepsin_like_bacteria"/>
    <property type="match status" value="1"/>
</dbReference>
<dbReference type="InterPro" id="IPR011990">
    <property type="entry name" value="TPR-like_helical_dom_sf"/>
</dbReference>
<gene>
    <name evidence="3" type="ORF">NX774_17660</name>
</gene>
<dbReference type="Pfam" id="PF13650">
    <property type="entry name" value="Asp_protease_2"/>
    <property type="match status" value="1"/>
</dbReference>
<dbReference type="Proteomes" id="UP001206126">
    <property type="component" value="Unassembled WGS sequence"/>
</dbReference>
<dbReference type="InterPro" id="IPR021109">
    <property type="entry name" value="Peptidase_aspartic_dom_sf"/>
</dbReference>
<feature type="repeat" description="TPR" evidence="1">
    <location>
        <begin position="368"/>
        <end position="401"/>
    </location>
</feature>
<dbReference type="InterPro" id="IPR006597">
    <property type="entry name" value="Sel1-like"/>
</dbReference>
<dbReference type="RefSeq" id="WP_258823577.1">
    <property type="nucleotide sequence ID" value="NZ_JANUHB010000004.1"/>
</dbReference>
<dbReference type="Gene3D" id="2.40.70.10">
    <property type="entry name" value="Acid Proteases"/>
    <property type="match status" value="2"/>
</dbReference>
<feature type="signal peptide" evidence="2">
    <location>
        <begin position="1"/>
        <end position="24"/>
    </location>
</feature>
<dbReference type="Gene3D" id="1.25.40.10">
    <property type="entry name" value="Tetratricopeptide repeat domain"/>
    <property type="match status" value="1"/>
</dbReference>
<dbReference type="InterPro" id="IPR034122">
    <property type="entry name" value="Retropepsin-like_bacterial"/>
</dbReference>
<feature type="chain" id="PRO_5046074578" evidence="2">
    <location>
        <begin position="25"/>
        <end position="510"/>
    </location>
</feature>
<accession>A0ABT2DES6</accession>
<dbReference type="InterPro" id="IPR019734">
    <property type="entry name" value="TPR_rpt"/>
</dbReference>
<comment type="caution">
    <text evidence="3">The sequence shown here is derived from an EMBL/GenBank/DDBJ whole genome shotgun (WGS) entry which is preliminary data.</text>
</comment>
<evidence type="ECO:0000256" key="1">
    <source>
        <dbReference type="PROSITE-ProRule" id="PRU00339"/>
    </source>
</evidence>
<dbReference type="EMBL" id="JANUHB010000004">
    <property type="protein sequence ID" value="MCS0809752.1"/>
    <property type="molecule type" value="Genomic_DNA"/>
</dbReference>
<keyword evidence="2" id="KW-0732">Signal</keyword>
<evidence type="ECO:0000256" key="2">
    <source>
        <dbReference type="SAM" id="SignalP"/>
    </source>
</evidence>
<dbReference type="SUPFAM" id="SSF81901">
    <property type="entry name" value="HCP-like"/>
    <property type="match status" value="1"/>
</dbReference>
<reference evidence="3 4" key="1">
    <citation type="submission" date="2022-08" db="EMBL/GenBank/DDBJ databases">
        <title>Reclassification of Massilia species as members of the genera Telluria, Duganella, Pseudoduganella, Mokoshia gen. nov. and Zemynaea gen. nov. using orthogonal and non-orthogonal genome-based approaches.</title>
        <authorList>
            <person name="Bowman J.P."/>
        </authorList>
    </citation>
    <scope>NUCLEOTIDE SEQUENCE [LARGE SCALE GENOMIC DNA]</scope>
    <source>
        <strain evidence="3 4">JCM 31605</strain>
    </source>
</reference>
<dbReference type="Pfam" id="PF13975">
    <property type="entry name" value="gag-asp_proteas"/>
    <property type="match status" value="1"/>
</dbReference>
<evidence type="ECO:0000313" key="4">
    <source>
        <dbReference type="Proteomes" id="UP001206126"/>
    </source>
</evidence>
<dbReference type="SUPFAM" id="SSF50630">
    <property type="entry name" value="Acid proteases"/>
    <property type="match status" value="2"/>
</dbReference>
<proteinExistence type="predicted"/>
<evidence type="ECO:0000313" key="3">
    <source>
        <dbReference type="EMBL" id="MCS0809752.1"/>
    </source>
</evidence>
<keyword evidence="1" id="KW-0802">TPR repeat</keyword>
<dbReference type="SMART" id="SM00671">
    <property type="entry name" value="SEL1"/>
    <property type="match status" value="1"/>
</dbReference>
<dbReference type="PROSITE" id="PS50005">
    <property type="entry name" value="TPR"/>
    <property type="match status" value="1"/>
</dbReference>